<dbReference type="Pfam" id="PF16491">
    <property type="entry name" value="Peptidase_M48_N"/>
    <property type="match status" value="1"/>
</dbReference>
<dbReference type="PANTHER" id="PTHR10120">
    <property type="entry name" value="CAAX PRENYL PROTEASE 1"/>
    <property type="match status" value="1"/>
</dbReference>
<dbReference type="GO" id="GO:0006508">
    <property type="term" value="P:proteolysis"/>
    <property type="evidence" value="ECO:0007669"/>
    <property type="project" value="UniProtKB-KW"/>
</dbReference>
<dbReference type="RefSeq" id="XP_017783980.1">
    <property type="nucleotide sequence ID" value="XM_017928491.1"/>
</dbReference>
<proteinExistence type="inferred from homology"/>
<keyword evidence="4 7" id="KW-0862">Zinc</keyword>
<dbReference type="InterPro" id="IPR001915">
    <property type="entry name" value="Peptidase_M48"/>
</dbReference>
<protein>
    <recommendedName>
        <fullName evidence="7">CAAX prenyl protease</fullName>
        <ecNumber evidence="7">3.4.24.84</ecNumber>
    </recommendedName>
</protein>
<feature type="transmembrane region" description="Helical" evidence="7">
    <location>
        <begin position="111"/>
        <end position="134"/>
    </location>
</feature>
<feature type="transmembrane region" description="Helical" evidence="7">
    <location>
        <begin position="69"/>
        <end position="91"/>
    </location>
</feature>
<dbReference type="GeneID" id="108567803"/>
<comment type="similarity">
    <text evidence="7">Belongs to the peptidase M48A family.</text>
</comment>
<gene>
    <name evidence="11" type="primary">LOC108567803</name>
</gene>
<evidence type="ECO:0000256" key="6">
    <source>
        <dbReference type="ARBA" id="ARBA00044456"/>
    </source>
</evidence>
<dbReference type="EC" id="3.4.24.84" evidence="7"/>
<keyword evidence="2 7" id="KW-0479">Metal-binding</keyword>
<comment type="cofactor">
    <cofactor evidence="7">
        <name>Zn(2+)</name>
        <dbReference type="ChEBI" id="CHEBI:29105"/>
    </cofactor>
    <text evidence="7">Binds 1 zinc ion per subunit.</text>
</comment>
<keyword evidence="1 7" id="KW-0645">Protease</keyword>
<comment type="subcellular location">
    <subcellularLocation>
        <location evidence="7">Endoplasmic reticulum membrane</location>
        <topology evidence="7">Multi-pass membrane protein</topology>
    </subcellularLocation>
</comment>
<keyword evidence="10" id="KW-1185">Reference proteome</keyword>
<feature type="transmembrane region" description="Helical" evidence="7">
    <location>
        <begin position="6"/>
        <end position="27"/>
    </location>
</feature>
<feature type="transmembrane region" description="Helical" evidence="7">
    <location>
        <begin position="302"/>
        <end position="320"/>
    </location>
</feature>
<comment type="catalytic activity">
    <reaction evidence="6 7">
        <text>Hydrolyzes the peptide bond -P2-(S-farnesyl or geranylgeranyl)C-P1'-P2'-P3'-COOH where P1' and P2' are amino acids with aliphatic side chains and P3' is any C-terminal residue.</text>
        <dbReference type="EC" id="3.4.24.84"/>
    </reaction>
</comment>
<reference evidence="11" key="1">
    <citation type="submission" date="2025-08" db="UniProtKB">
        <authorList>
            <consortium name="RefSeq"/>
        </authorList>
    </citation>
    <scope>IDENTIFICATION</scope>
    <source>
        <tissue evidence="11">Whole Larva</tissue>
    </source>
</reference>
<keyword evidence="7" id="KW-0256">Endoplasmic reticulum</keyword>
<keyword evidence="7" id="KW-1133">Transmembrane helix</keyword>
<keyword evidence="3 7" id="KW-0378">Hydrolase</keyword>
<feature type="domain" description="CAAX prenyl protease 1 N-terminal" evidence="9">
    <location>
        <begin position="31"/>
        <end position="210"/>
    </location>
</feature>
<comment type="function">
    <text evidence="7">Proteolytically removes the C-terminal three residues of farnesylated proteins.</text>
</comment>
<keyword evidence="7" id="KW-0472">Membrane</keyword>
<dbReference type="Proteomes" id="UP000695000">
    <property type="component" value="Unplaced"/>
</dbReference>
<evidence type="ECO:0000313" key="10">
    <source>
        <dbReference type="Proteomes" id="UP000695000"/>
    </source>
</evidence>
<sequence length="430" mass="49430">MFKLTESLMLYGILVFQWIEYLWEIYLSGRQYKVAKKTVTIPDALKGVMTKETFDKARKYSMAKNRFGLVKDTFSIIVSTATIYFGVLAYIWDYAESWKIYEGEVFVSCVWIFILTTIQTIVELPLTIYNTFVLEEEYGFNKQTARFFIIDKIKGFILNQVLTLPVSSVAIVIVKYGGDYFFLWLWIAVGIISMVLLIVYPSYIAPRFDKYTPLPEGELRTRIEALATELRFPLTQLYVVEGSKRSSHSNAYFYGLFNSKRIVLFDTLLGSADKGGCNNDEVLAVISHELGHWSHGHVTKNLIIMQVNLFLMFSVFAMTFRNPLIYKAIGFKIARPVLVGLMVVIQYVMMPYNALISFLMTCLSRRFEFQADRFAMSLGKSEPLKNALVQLNKDNLGFPVYDPLFSSWYHSHPPLLERIAVLEGGNKKSE</sequence>
<evidence type="ECO:0000259" key="8">
    <source>
        <dbReference type="Pfam" id="PF01435"/>
    </source>
</evidence>
<organism evidence="10 11">
    <name type="scientific">Nicrophorus vespilloides</name>
    <name type="common">Boreal carrion beetle</name>
    <dbReference type="NCBI Taxonomy" id="110193"/>
    <lineage>
        <taxon>Eukaryota</taxon>
        <taxon>Metazoa</taxon>
        <taxon>Ecdysozoa</taxon>
        <taxon>Arthropoda</taxon>
        <taxon>Hexapoda</taxon>
        <taxon>Insecta</taxon>
        <taxon>Pterygota</taxon>
        <taxon>Neoptera</taxon>
        <taxon>Endopterygota</taxon>
        <taxon>Coleoptera</taxon>
        <taxon>Polyphaga</taxon>
        <taxon>Staphyliniformia</taxon>
        <taxon>Silphidae</taxon>
        <taxon>Nicrophorinae</taxon>
        <taxon>Nicrophorus</taxon>
    </lineage>
</organism>
<dbReference type="Gene3D" id="3.30.2010.10">
    <property type="entry name" value="Metalloproteases ('zincins'), catalytic domain"/>
    <property type="match status" value="1"/>
</dbReference>
<evidence type="ECO:0000256" key="4">
    <source>
        <dbReference type="ARBA" id="ARBA00022833"/>
    </source>
</evidence>
<dbReference type="GO" id="GO:0008233">
    <property type="term" value="F:peptidase activity"/>
    <property type="evidence" value="ECO:0007669"/>
    <property type="project" value="UniProtKB-KW"/>
</dbReference>
<evidence type="ECO:0000256" key="1">
    <source>
        <dbReference type="ARBA" id="ARBA00022670"/>
    </source>
</evidence>
<dbReference type="InterPro" id="IPR032456">
    <property type="entry name" value="Peptidase_M48_N"/>
</dbReference>
<evidence type="ECO:0000259" key="9">
    <source>
        <dbReference type="Pfam" id="PF16491"/>
    </source>
</evidence>
<keyword evidence="5 7" id="KW-0482">Metalloprotease</keyword>
<dbReference type="Pfam" id="PF01435">
    <property type="entry name" value="Peptidase_M48"/>
    <property type="match status" value="1"/>
</dbReference>
<keyword evidence="7" id="KW-0812">Transmembrane</keyword>
<evidence type="ECO:0000256" key="5">
    <source>
        <dbReference type="ARBA" id="ARBA00023049"/>
    </source>
</evidence>
<evidence type="ECO:0000313" key="11">
    <source>
        <dbReference type="RefSeq" id="XP_017783980.1"/>
    </source>
</evidence>
<dbReference type="InterPro" id="IPR027057">
    <property type="entry name" value="CAXX_Prtase_1"/>
</dbReference>
<evidence type="ECO:0000256" key="2">
    <source>
        <dbReference type="ARBA" id="ARBA00022723"/>
    </source>
</evidence>
<feature type="transmembrane region" description="Helical" evidence="7">
    <location>
        <begin position="340"/>
        <end position="363"/>
    </location>
</feature>
<feature type="transmembrane region" description="Helical" evidence="7">
    <location>
        <begin position="180"/>
        <end position="200"/>
    </location>
</feature>
<name>A0ABM1NAY0_NICVS</name>
<accession>A0ABM1NAY0</accession>
<feature type="transmembrane region" description="Helical" evidence="7">
    <location>
        <begin position="155"/>
        <end position="174"/>
    </location>
</feature>
<feature type="domain" description="Peptidase M48" evidence="8">
    <location>
        <begin position="214"/>
        <end position="423"/>
    </location>
</feature>
<dbReference type="CDD" id="cd07343">
    <property type="entry name" value="M48A_Zmpste24p_like"/>
    <property type="match status" value="1"/>
</dbReference>
<evidence type="ECO:0000256" key="3">
    <source>
        <dbReference type="ARBA" id="ARBA00022801"/>
    </source>
</evidence>
<evidence type="ECO:0000256" key="7">
    <source>
        <dbReference type="RuleBase" id="RU366005"/>
    </source>
</evidence>